<dbReference type="InterPro" id="IPR002575">
    <property type="entry name" value="Aminoglycoside_PTrfase"/>
</dbReference>
<evidence type="ECO:0000313" key="2">
    <source>
        <dbReference type="EMBL" id="EHK97029.1"/>
    </source>
</evidence>
<evidence type="ECO:0000313" key="3">
    <source>
        <dbReference type="Proteomes" id="UP000005446"/>
    </source>
</evidence>
<sequence length="151" mass="17603">MRKGILYDRYIRDDGRTKDKETLNSWVKEADEQIAKLKASFPKGGPYVLTHCDLHFENIFVSNENEEKKWKVTGIIDWETAGFYPWWAEAMKDKFSDDYFTEIETEKFKQLSGPGGKTKDMPMFLTPILRIQNSTMKNMGRINSTKRTGGF</sequence>
<dbReference type="InterPro" id="IPR051678">
    <property type="entry name" value="AGP_Transferase"/>
</dbReference>
<dbReference type="EMBL" id="AGUE01000211">
    <property type="protein sequence ID" value="EHK97029.1"/>
    <property type="molecule type" value="Genomic_DNA"/>
</dbReference>
<organism evidence="2 3">
    <name type="scientific">Glarea lozoyensis (strain ATCC 74030 / MF5533)</name>
    <dbReference type="NCBI Taxonomy" id="1104152"/>
    <lineage>
        <taxon>Eukaryota</taxon>
        <taxon>Fungi</taxon>
        <taxon>Dikarya</taxon>
        <taxon>Ascomycota</taxon>
        <taxon>Pezizomycotina</taxon>
        <taxon>Leotiomycetes</taxon>
        <taxon>Helotiales</taxon>
        <taxon>Helotiaceae</taxon>
        <taxon>Glarea</taxon>
    </lineage>
</organism>
<keyword evidence="3" id="KW-1185">Reference proteome</keyword>
<dbReference type="PANTHER" id="PTHR21310:SF55">
    <property type="entry name" value="AMINOGLYCOSIDE PHOSPHOTRANSFERASE DOMAIN-CONTAINING PROTEIN"/>
    <property type="match status" value="1"/>
</dbReference>
<name>H0EWJ9_GLAL7</name>
<proteinExistence type="predicted"/>
<gene>
    <name evidence="2" type="ORF">M7I_7167</name>
</gene>
<accession>H0EWJ9</accession>
<evidence type="ECO:0000259" key="1">
    <source>
        <dbReference type="Pfam" id="PF01636"/>
    </source>
</evidence>
<dbReference type="PANTHER" id="PTHR21310">
    <property type="entry name" value="AMINOGLYCOSIDE PHOSPHOTRANSFERASE-RELATED-RELATED"/>
    <property type="match status" value="1"/>
</dbReference>
<dbReference type="Proteomes" id="UP000005446">
    <property type="component" value="Unassembled WGS sequence"/>
</dbReference>
<dbReference type="InterPro" id="IPR011009">
    <property type="entry name" value="Kinase-like_dom_sf"/>
</dbReference>
<dbReference type="InParanoid" id="H0EWJ9"/>
<dbReference type="Pfam" id="PF01636">
    <property type="entry name" value="APH"/>
    <property type="match status" value="1"/>
</dbReference>
<protein>
    <recommendedName>
        <fullName evidence="1">Aminoglycoside phosphotransferase domain-containing protein</fullName>
    </recommendedName>
</protein>
<feature type="domain" description="Aminoglycoside phosphotransferase" evidence="1">
    <location>
        <begin position="5"/>
        <end position="89"/>
    </location>
</feature>
<reference evidence="2 3" key="1">
    <citation type="journal article" date="2012" name="Eukaryot. Cell">
        <title>Genome sequence of the fungus Glarea lozoyensis: the first genome sequence of a species from the Helotiaceae family.</title>
        <authorList>
            <person name="Youssar L."/>
            <person name="Gruening B.A."/>
            <person name="Erxleben A."/>
            <person name="Guenther S."/>
            <person name="Huettel W."/>
        </authorList>
    </citation>
    <scope>NUCLEOTIDE SEQUENCE [LARGE SCALE GENOMIC DNA]</scope>
    <source>
        <strain evidence="3">ATCC 74030 / MF5533</strain>
    </source>
</reference>
<dbReference type="SUPFAM" id="SSF56112">
    <property type="entry name" value="Protein kinase-like (PK-like)"/>
    <property type="match status" value="1"/>
</dbReference>
<dbReference type="OrthoDB" id="2906425at2759"/>
<comment type="caution">
    <text evidence="2">The sequence shown here is derived from an EMBL/GenBank/DDBJ whole genome shotgun (WGS) entry which is preliminary data.</text>
</comment>
<dbReference type="HOGENOM" id="CLU_1731646_0_0_1"/>
<dbReference type="AlphaFoldDB" id="H0EWJ9"/>
<dbReference type="Gene3D" id="3.90.1200.10">
    <property type="match status" value="1"/>
</dbReference>